<evidence type="ECO:0000259" key="2">
    <source>
        <dbReference type="Pfam" id="PF13091"/>
    </source>
</evidence>
<dbReference type="Proteomes" id="UP001595925">
    <property type="component" value="Unassembled WGS sequence"/>
</dbReference>
<feature type="domain" description="Phospholipase D-like" evidence="2">
    <location>
        <begin position="214"/>
        <end position="344"/>
    </location>
</feature>
<dbReference type="InterPro" id="IPR025202">
    <property type="entry name" value="PLD-like_dom"/>
</dbReference>
<organism evidence="3 4">
    <name type="scientific">Saliphagus infecundisoli</name>
    <dbReference type="NCBI Taxonomy" id="1849069"/>
    <lineage>
        <taxon>Archaea</taxon>
        <taxon>Methanobacteriati</taxon>
        <taxon>Methanobacteriota</taxon>
        <taxon>Stenosarchaea group</taxon>
        <taxon>Halobacteria</taxon>
        <taxon>Halobacteriales</taxon>
        <taxon>Natrialbaceae</taxon>
        <taxon>Saliphagus</taxon>
    </lineage>
</organism>
<keyword evidence="4" id="KW-1185">Reference proteome</keyword>
<dbReference type="AlphaFoldDB" id="A0ABD5Q9G8"/>
<evidence type="ECO:0000313" key="3">
    <source>
        <dbReference type="EMBL" id="MFC4986408.1"/>
    </source>
</evidence>
<comment type="caution">
    <text evidence="3">The sequence shown here is derived from an EMBL/GenBank/DDBJ whole genome shotgun (WGS) entry which is preliminary data.</text>
</comment>
<proteinExistence type="predicted"/>
<feature type="region of interest" description="Disordered" evidence="1">
    <location>
        <begin position="34"/>
        <end position="56"/>
    </location>
</feature>
<sequence length="418" mass="43807">MRAGPAVAVFVLLAVSVVAVSGVFAIGPGAATVDPAAEPADRCPTGPTEETRERVDELNASDGPRIAGLYPDPTTDGNVGKFLVLSVPDPSVLADHEWTITDGHTTATLPNETDAGRIALSMDPDRAGAMTDRPVAGLEGHLQLSADGDELALQRDGELVDRVAYEDATEGEFWYRAEGEGGEWWPRGATCRPVETAADGEATTFVLPDASDLLLDVLADADDRILLAGYTFTDEDVAEELHAAMDRGVSVSVLIEGGPVDGVPEPAEPLLADLADAGATVRVVGGEGDRYASHHPKYAVVDDRALVTTENWKPAGIGGAGSRGWGVVAEDPAIAADLATVFRADAAGRDTSTWADYRENATFVESDPPSDPIGGDRAPETHAVEETELLLAPDNAEGRLVKLIDSAEEELLVTCSHD</sequence>
<reference evidence="3 4" key="1">
    <citation type="journal article" date="2019" name="Int. J. Syst. Evol. Microbiol.">
        <title>The Global Catalogue of Microorganisms (GCM) 10K type strain sequencing project: providing services to taxonomists for standard genome sequencing and annotation.</title>
        <authorList>
            <consortium name="The Broad Institute Genomics Platform"/>
            <consortium name="The Broad Institute Genome Sequencing Center for Infectious Disease"/>
            <person name="Wu L."/>
            <person name="Ma J."/>
        </authorList>
    </citation>
    <scope>NUCLEOTIDE SEQUENCE [LARGE SCALE GENOMIC DNA]</scope>
    <source>
        <strain evidence="3 4">CGMCC 1.15824</strain>
    </source>
</reference>
<protein>
    <submittedName>
        <fullName evidence="3">Phospholipase D-like domain-containing protein</fullName>
    </submittedName>
</protein>
<evidence type="ECO:0000256" key="1">
    <source>
        <dbReference type="SAM" id="MobiDB-lite"/>
    </source>
</evidence>
<dbReference type="RefSeq" id="WP_224828920.1">
    <property type="nucleotide sequence ID" value="NZ_JAIVEF010000012.1"/>
</dbReference>
<dbReference type="EMBL" id="JBHSJG010000004">
    <property type="protein sequence ID" value="MFC4986408.1"/>
    <property type="molecule type" value="Genomic_DNA"/>
</dbReference>
<gene>
    <name evidence="3" type="ORF">ACFPFO_01175</name>
</gene>
<accession>A0ABD5Q9G8</accession>
<dbReference type="Gene3D" id="3.30.870.10">
    <property type="entry name" value="Endonuclease Chain A"/>
    <property type="match status" value="1"/>
</dbReference>
<name>A0ABD5Q9G8_9EURY</name>
<evidence type="ECO:0000313" key="4">
    <source>
        <dbReference type="Proteomes" id="UP001595925"/>
    </source>
</evidence>
<dbReference type="SUPFAM" id="SSF56024">
    <property type="entry name" value="Phospholipase D/nuclease"/>
    <property type="match status" value="1"/>
</dbReference>
<dbReference type="Pfam" id="PF13091">
    <property type="entry name" value="PLDc_2"/>
    <property type="match status" value="1"/>
</dbReference>